<evidence type="ECO:0000259" key="7">
    <source>
        <dbReference type="Pfam" id="PF07195"/>
    </source>
</evidence>
<dbReference type="RefSeq" id="WP_182540829.1">
    <property type="nucleotide sequence ID" value="NZ_JACGXA010000001.1"/>
</dbReference>
<evidence type="ECO:0000313" key="9">
    <source>
        <dbReference type="Proteomes" id="UP000580910"/>
    </source>
</evidence>
<keyword evidence="3" id="KW-0175">Coiled coil</keyword>
<keyword evidence="8" id="KW-0966">Cell projection</keyword>
<organism evidence="8 9">
    <name type="scientific">Nocardioides ginsengisegetis</name>
    <dbReference type="NCBI Taxonomy" id="661491"/>
    <lineage>
        <taxon>Bacteria</taxon>
        <taxon>Bacillati</taxon>
        <taxon>Actinomycetota</taxon>
        <taxon>Actinomycetes</taxon>
        <taxon>Propionibacteriales</taxon>
        <taxon>Nocardioidaceae</taxon>
        <taxon>Nocardioides</taxon>
    </lineage>
</organism>
<keyword evidence="8" id="KW-0969">Cilium</keyword>
<comment type="subunit">
    <text evidence="2 5">Homopentamer.</text>
</comment>
<dbReference type="PANTHER" id="PTHR30288:SF0">
    <property type="entry name" value="FLAGELLAR HOOK-ASSOCIATED PROTEIN 2"/>
    <property type="match status" value="1"/>
</dbReference>
<accession>A0A7W3J2C8</accession>
<feature type="domain" description="Flagellar hook-associated protein 2 C-terminal" evidence="7">
    <location>
        <begin position="212"/>
        <end position="436"/>
    </location>
</feature>
<dbReference type="GO" id="GO:0005576">
    <property type="term" value="C:extracellular region"/>
    <property type="evidence" value="ECO:0007669"/>
    <property type="project" value="UniProtKB-SubCell"/>
</dbReference>
<dbReference type="InterPro" id="IPR010810">
    <property type="entry name" value="Flagellin_hook_IN_motif"/>
</dbReference>
<dbReference type="GO" id="GO:0009424">
    <property type="term" value="C:bacterial-type flagellum hook"/>
    <property type="evidence" value="ECO:0007669"/>
    <property type="project" value="UniProtKB-UniRule"/>
</dbReference>
<evidence type="ECO:0000259" key="6">
    <source>
        <dbReference type="Pfam" id="PF02465"/>
    </source>
</evidence>
<name>A0A7W3J2C8_9ACTN</name>
<dbReference type="GO" id="GO:0009421">
    <property type="term" value="C:bacterial-type flagellum filament cap"/>
    <property type="evidence" value="ECO:0007669"/>
    <property type="project" value="InterPro"/>
</dbReference>
<evidence type="ECO:0000256" key="3">
    <source>
        <dbReference type="ARBA" id="ARBA00023054"/>
    </source>
</evidence>
<keyword evidence="9" id="KW-1185">Reference proteome</keyword>
<sequence length="452" mass="45682">MATSSISGLASGLDTASIIDQLMQLEATSQNRLKTRQSSEKTVLSALQSLNTDVALLGSKAETLGKTETWQTLKATSSSTDITATAAATATPGSLAVKVVGLAAAHQFALTDAGALSDVVVSGGASAVRLTSHDGTFRDVPTGGGTLQEVVTAINGATADTGVTATAVKVADGSYRLLVSATKTGQASDFTLTNTDGSALLGGVDAASLRRGADAQVTVGGIAATSTTNTFTDLVPGVTVTLQSTATVGSTSTVTIARDTASVKAGVKGLVDQVNALLSKIDSQTSGKSGTTSAGALVGDGTARSLRSALLDTVFGSTGLTSMKGVGIQTDRYGKLVFDDAAFDVAYAADPAGVAAQFTKATTPANDGWAARLKTVATTYSDSRTGTLTSAVTGRQATIDRLGDDIDAWDGRLELRRTTLTRQFTALETALSSLQSQGNWLAGQIAHLPTSS</sequence>
<comment type="subcellular location">
    <subcellularLocation>
        <location evidence="5">Secreted</location>
    </subcellularLocation>
    <subcellularLocation>
        <location evidence="5">Bacterial flagellum</location>
    </subcellularLocation>
</comment>
<dbReference type="EMBL" id="JACGXA010000001">
    <property type="protein sequence ID" value="MBA8805006.1"/>
    <property type="molecule type" value="Genomic_DNA"/>
</dbReference>
<dbReference type="GO" id="GO:0071973">
    <property type="term" value="P:bacterial-type flagellum-dependent cell motility"/>
    <property type="evidence" value="ECO:0007669"/>
    <property type="project" value="TreeGrafter"/>
</dbReference>
<dbReference type="InterPro" id="IPR003481">
    <property type="entry name" value="FliD_N"/>
</dbReference>
<gene>
    <name evidence="8" type="ORF">FB382_003297</name>
</gene>
<feature type="domain" description="Flagellar hook-associated protein 2 N-terminal" evidence="6">
    <location>
        <begin position="11"/>
        <end position="106"/>
    </location>
</feature>
<evidence type="ECO:0000313" key="8">
    <source>
        <dbReference type="EMBL" id="MBA8805006.1"/>
    </source>
</evidence>
<dbReference type="Pfam" id="PF07196">
    <property type="entry name" value="Flagellin_IN"/>
    <property type="match status" value="1"/>
</dbReference>
<evidence type="ECO:0000256" key="5">
    <source>
        <dbReference type="RuleBase" id="RU362066"/>
    </source>
</evidence>
<evidence type="ECO:0000256" key="1">
    <source>
        <dbReference type="ARBA" id="ARBA00009764"/>
    </source>
</evidence>
<comment type="similarity">
    <text evidence="1 5">Belongs to the FliD family.</text>
</comment>
<dbReference type="Pfam" id="PF02465">
    <property type="entry name" value="FliD_N"/>
    <property type="match status" value="1"/>
</dbReference>
<protein>
    <recommendedName>
        <fullName evidence="5">Flagellar hook-associated protein 2</fullName>
        <shortName evidence="5">HAP2</shortName>
    </recommendedName>
    <alternativeName>
        <fullName evidence="5">Flagellar cap protein</fullName>
    </alternativeName>
</protein>
<comment type="function">
    <text evidence="5">Required for morphogenesis and for the elongation of the flagellar filament by facilitating polymerization of the flagellin monomers at the tip of growing filament. Forms a capping structure, which prevents flagellin subunits (transported through the central channel of the flagellum) from leaking out without polymerization at the distal end.</text>
</comment>
<dbReference type="Gene3D" id="1.20.5.340">
    <property type="match status" value="1"/>
</dbReference>
<keyword evidence="8" id="KW-0282">Flagellum</keyword>
<evidence type="ECO:0000256" key="2">
    <source>
        <dbReference type="ARBA" id="ARBA00011255"/>
    </source>
</evidence>
<dbReference type="GO" id="GO:0007155">
    <property type="term" value="P:cell adhesion"/>
    <property type="evidence" value="ECO:0007669"/>
    <property type="project" value="InterPro"/>
</dbReference>
<dbReference type="Pfam" id="PF07195">
    <property type="entry name" value="FliD_C"/>
    <property type="match status" value="1"/>
</dbReference>
<dbReference type="PANTHER" id="PTHR30288">
    <property type="entry name" value="FLAGELLAR CAP/ASSEMBLY PROTEIN FLID"/>
    <property type="match status" value="1"/>
</dbReference>
<keyword evidence="4 5" id="KW-0975">Bacterial flagellum</keyword>
<dbReference type="Proteomes" id="UP000580910">
    <property type="component" value="Unassembled WGS sequence"/>
</dbReference>
<comment type="caution">
    <text evidence="8">The sequence shown here is derived from an EMBL/GenBank/DDBJ whole genome shotgun (WGS) entry which is preliminary data.</text>
</comment>
<proteinExistence type="inferred from homology"/>
<keyword evidence="5" id="KW-0964">Secreted</keyword>
<dbReference type="InterPro" id="IPR040026">
    <property type="entry name" value="FliD"/>
</dbReference>
<dbReference type="InterPro" id="IPR010809">
    <property type="entry name" value="FliD_C"/>
</dbReference>
<evidence type="ECO:0000256" key="4">
    <source>
        <dbReference type="ARBA" id="ARBA00023143"/>
    </source>
</evidence>
<dbReference type="AlphaFoldDB" id="A0A7W3J2C8"/>
<reference evidence="8 9" key="1">
    <citation type="submission" date="2020-07" db="EMBL/GenBank/DDBJ databases">
        <title>Sequencing the genomes of 1000 actinobacteria strains.</title>
        <authorList>
            <person name="Klenk H.-P."/>
        </authorList>
    </citation>
    <scope>NUCLEOTIDE SEQUENCE [LARGE SCALE GENOMIC DNA]</scope>
    <source>
        <strain evidence="8 9">DSM 21349</strain>
    </source>
</reference>